<evidence type="ECO:0000259" key="1">
    <source>
        <dbReference type="Pfam" id="PF04112"/>
    </source>
</evidence>
<feature type="non-terminal residue" evidence="3">
    <location>
        <position position="90"/>
    </location>
</feature>
<dbReference type="GO" id="GO:0031417">
    <property type="term" value="C:NatC complex"/>
    <property type="evidence" value="ECO:0007669"/>
    <property type="project" value="InterPro"/>
</dbReference>
<reference evidence="3" key="3">
    <citation type="submission" date="2018-07" db="EMBL/GenBank/DDBJ databases">
        <authorList>
            <person name="Quirk P.G."/>
            <person name="Krulwich T.A."/>
        </authorList>
    </citation>
    <scope>NUCLEOTIDE SEQUENCE</scope>
    <source>
        <strain evidence="3">96224</strain>
    </source>
</reference>
<dbReference type="EMBL" id="UIGY01000088">
    <property type="protein sequence ID" value="SUZ10652.1"/>
    <property type="molecule type" value="Genomic_DNA"/>
</dbReference>
<protein>
    <submittedName>
        <fullName evidence="3">BgtA-21479</fullName>
    </submittedName>
</protein>
<gene>
    <name evidence="2" type="ORF">BGT96224_A21479</name>
    <name evidence="3" type="ORF">BGT96224V2_LOCUS3842</name>
</gene>
<dbReference type="EMBL" id="KE375060">
    <property type="protein sequence ID" value="EPQ64458.1"/>
    <property type="molecule type" value="Genomic_DNA"/>
</dbReference>
<dbReference type="Pfam" id="PF04112">
    <property type="entry name" value="Mak10"/>
    <property type="match status" value="1"/>
</dbReference>
<reference evidence="4" key="1">
    <citation type="journal article" date="2013" name="Nat. Genet.">
        <title>The wheat powdery mildew genome shows the unique evolution of an obligate biotroph.</title>
        <authorList>
            <person name="Wicker T."/>
            <person name="Oberhaensli S."/>
            <person name="Parlange F."/>
            <person name="Buchmann J.P."/>
            <person name="Shatalina M."/>
            <person name="Roffler S."/>
            <person name="Ben-David R."/>
            <person name="Dolezel J."/>
            <person name="Simkova H."/>
            <person name="Schulze-Lefert P."/>
            <person name="Spanu P.D."/>
            <person name="Bruggmann R."/>
            <person name="Amselem J."/>
            <person name="Quesneville H."/>
            <person name="Ver Loren van Themaat E."/>
            <person name="Paape T."/>
            <person name="Shimizu K.K."/>
            <person name="Keller B."/>
        </authorList>
    </citation>
    <scope>NUCLEOTIDE SEQUENCE [LARGE SCALE GENOMIC DNA]</scope>
    <source>
        <strain evidence="4">96224</strain>
    </source>
</reference>
<name>A0A061HH23_BLUGR</name>
<dbReference type="Proteomes" id="UP000053110">
    <property type="component" value="Unassembled WGS sequence"/>
</dbReference>
<evidence type="ECO:0000313" key="4">
    <source>
        <dbReference type="Proteomes" id="UP000053110"/>
    </source>
</evidence>
<proteinExistence type="predicted"/>
<evidence type="ECO:0000313" key="2">
    <source>
        <dbReference type="EMBL" id="EPQ64458.1"/>
    </source>
</evidence>
<reference evidence="2" key="2">
    <citation type="submission" date="2013-01" db="EMBL/GenBank/DDBJ databases">
        <title>The wheat powdery mildew genome reveals unique evolution of an obligate biotroph.</title>
        <authorList>
            <person name="Oberhaensli S."/>
            <person name="Wicker T."/>
            <person name="Keller B."/>
        </authorList>
    </citation>
    <scope>NUCLEOTIDE SEQUENCE</scope>
    <source>
        <strain evidence="2">96224</strain>
    </source>
</reference>
<organism evidence="3">
    <name type="scientific">Blumeria graminis f. sp. tritici 96224</name>
    <dbReference type="NCBI Taxonomy" id="1268274"/>
    <lineage>
        <taxon>Eukaryota</taxon>
        <taxon>Fungi</taxon>
        <taxon>Dikarya</taxon>
        <taxon>Ascomycota</taxon>
        <taxon>Pezizomycotina</taxon>
        <taxon>Leotiomycetes</taxon>
        <taxon>Erysiphales</taxon>
        <taxon>Erysiphaceae</taxon>
        <taxon>Blumeria</taxon>
    </lineage>
</organism>
<dbReference type="HOGENOM" id="CLU_2440539_0_0_1"/>
<accession>A0A061HH23</accession>
<feature type="domain" description="NAA35-like N-terminal" evidence="1">
    <location>
        <begin position="62"/>
        <end position="85"/>
    </location>
</feature>
<dbReference type="OrthoDB" id="269405at2759"/>
<evidence type="ECO:0000313" key="3">
    <source>
        <dbReference type="EMBL" id="SUZ10652.1"/>
    </source>
</evidence>
<dbReference type="InterPro" id="IPR057983">
    <property type="entry name" value="NAA35-like_N"/>
</dbReference>
<sequence length="90" mass="9953">MMRDGSLISLSNEIEELAVYDSRYPSGQNEELVYSSQLKIDGITSIDITEKFTSAVHQLDVGQIIQDPNFTLFESVGAIEVSDSKVIDPN</sequence>
<dbReference type="AlphaFoldDB" id="A0A061HH23"/>